<name>A0A1N6FFI3_9PROT</name>
<comment type="function">
    <text evidence="6 9">Catalyzes cyclization of the linear tetrapyrrole, hydroxymethylbilane, to the macrocyclic uroporphyrinogen III.</text>
</comment>
<evidence type="ECO:0000313" key="12">
    <source>
        <dbReference type="Proteomes" id="UP000185062"/>
    </source>
</evidence>
<evidence type="ECO:0000256" key="4">
    <source>
        <dbReference type="ARBA" id="ARBA00023239"/>
    </source>
</evidence>
<evidence type="ECO:0000313" key="11">
    <source>
        <dbReference type="EMBL" id="SIN93964.1"/>
    </source>
</evidence>
<comment type="pathway">
    <text evidence="1 9">Porphyrin-containing compound metabolism; protoporphyrin-IX biosynthesis; coproporphyrinogen-III from 5-aminolevulinate: step 3/4.</text>
</comment>
<evidence type="ECO:0000256" key="6">
    <source>
        <dbReference type="ARBA" id="ARBA00037589"/>
    </source>
</evidence>
<gene>
    <name evidence="11" type="ORF">SAMN02743940_0229</name>
</gene>
<dbReference type="AlphaFoldDB" id="A0A1N6FFI3"/>
<dbReference type="CDD" id="cd06578">
    <property type="entry name" value="HemD"/>
    <property type="match status" value="1"/>
</dbReference>
<evidence type="ECO:0000256" key="9">
    <source>
        <dbReference type="RuleBase" id="RU366031"/>
    </source>
</evidence>
<dbReference type="Pfam" id="PF02602">
    <property type="entry name" value="HEM4"/>
    <property type="match status" value="1"/>
</dbReference>
<evidence type="ECO:0000259" key="10">
    <source>
        <dbReference type="Pfam" id="PF02602"/>
    </source>
</evidence>
<dbReference type="SUPFAM" id="SSF69618">
    <property type="entry name" value="HemD-like"/>
    <property type="match status" value="1"/>
</dbReference>
<dbReference type="STRING" id="44575.SAMN05216419_101041"/>
<reference evidence="11 12" key="1">
    <citation type="submission" date="2016-12" db="EMBL/GenBank/DDBJ databases">
        <authorList>
            <person name="Song W.-J."/>
            <person name="Kurnit D.M."/>
        </authorList>
    </citation>
    <scope>NUCLEOTIDE SEQUENCE [LARGE SCALE GENOMIC DNA]</scope>
    <source>
        <strain evidence="11 12">ATCC 49181</strain>
    </source>
</reference>
<keyword evidence="5 9" id="KW-0627">Porphyrin biosynthesis</keyword>
<evidence type="ECO:0000256" key="1">
    <source>
        <dbReference type="ARBA" id="ARBA00004772"/>
    </source>
</evidence>
<dbReference type="GO" id="GO:0004852">
    <property type="term" value="F:uroporphyrinogen-III synthase activity"/>
    <property type="evidence" value="ECO:0007669"/>
    <property type="project" value="UniProtKB-UniRule"/>
</dbReference>
<organism evidence="11 12">
    <name type="scientific">Nitrosomonas cryotolerans ATCC 49181</name>
    <dbReference type="NCBI Taxonomy" id="1131553"/>
    <lineage>
        <taxon>Bacteria</taxon>
        <taxon>Pseudomonadati</taxon>
        <taxon>Pseudomonadota</taxon>
        <taxon>Betaproteobacteria</taxon>
        <taxon>Nitrosomonadales</taxon>
        <taxon>Nitrosomonadaceae</taxon>
        <taxon>Nitrosomonas</taxon>
    </lineage>
</organism>
<dbReference type="PANTHER" id="PTHR38042:SF1">
    <property type="entry name" value="UROPORPHYRINOGEN-III SYNTHASE, CHLOROPLASTIC"/>
    <property type="match status" value="1"/>
</dbReference>
<dbReference type="Proteomes" id="UP000185062">
    <property type="component" value="Unassembled WGS sequence"/>
</dbReference>
<dbReference type="InterPro" id="IPR039793">
    <property type="entry name" value="UROS/Hem4"/>
</dbReference>
<dbReference type="GO" id="GO:0006782">
    <property type="term" value="P:protoporphyrinogen IX biosynthetic process"/>
    <property type="evidence" value="ECO:0007669"/>
    <property type="project" value="UniProtKB-UniRule"/>
</dbReference>
<accession>A0A1N6FFI3</accession>
<evidence type="ECO:0000256" key="8">
    <source>
        <dbReference type="ARBA" id="ARBA00048617"/>
    </source>
</evidence>
<dbReference type="GO" id="GO:0006780">
    <property type="term" value="P:uroporphyrinogen III biosynthetic process"/>
    <property type="evidence" value="ECO:0007669"/>
    <property type="project" value="UniProtKB-UniRule"/>
</dbReference>
<evidence type="ECO:0000256" key="7">
    <source>
        <dbReference type="ARBA" id="ARBA00040167"/>
    </source>
</evidence>
<dbReference type="EMBL" id="FSRO01000001">
    <property type="protein sequence ID" value="SIN93964.1"/>
    <property type="molecule type" value="Genomic_DNA"/>
</dbReference>
<proteinExistence type="inferred from homology"/>
<keyword evidence="12" id="KW-1185">Reference proteome</keyword>
<comment type="catalytic activity">
    <reaction evidence="8 9">
        <text>hydroxymethylbilane = uroporphyrinogen III + H2O</text>
        <dbReference type="Rhea" id="RHEA:18965"/>
        <dbReference type="ChEBI" id="CHEBI:15377"/>
        <dbReference type="ChEBI" id="CHEBI:57308"/>
        <dbReference type="ChEBI" id="CHEBI:57845"/>
        <dbReference type="EC" id="4.2.1.75"/>
    </reaction>
</comment>
<evidence type="ECO:0000256" key="3">
    <source>
        <dbReference type="ARBA" id="ARBA00013109"/>
    </source>
</evidence>
<dbReference type="UniPathway" id="UPA00251">
    <property type="reaction ID" value="UER00320"/>
</dbReference>
<dbReference type="InterPro" id="IPR036108">
    <property type="entry name" value="4pyrrol_syn_uPrphyn_synt_sf"/>
</dbReference>
<evidence type="ECO:0000256" key="5">
    <source>
        <dbReference type="ARBA" id="ARBA00023244"/>
    </source>
</evidence>
<dbReference type="EC" id="4.2.1.75" evidence="3 9"/>
<dbReference type="Gene3D" id="3.40.50.10090">
    <property type="match status" value="2"/>
</dbReference>
<feature type="domain" description="Tetrapyrrole biosynthesis uroporphyrinogen III synthase" evidence="10">
    <location>
        <begin position="24"/>
        <end position="248"/>
    </location>
</feature>
<comment type="similarity">
    <text evidence="2 9">Belongs to the uroporphyrinogen-III synthase family.</text>
</comment>
<dbReference type="eggNOG" id="COG1587">
    <property type="taxonomic scope" value="Bacteria"/>
</dbReference>
<keyword evidence="4 9" id="KW-0456">Lyase</keyword>
<dbReference type="PANTHER" id="PTHR38042">
    <property type="entry name" value="UROPORPHYRINOGEN-III SYNTHASE, CHLOROPLASTIC"/>
    <property type="match status" value="1"/>
</dbReference>
<dbReference type="InterPro" id="IPR003754">
    <property type="entry name" value="4pyrrol_synth_uPrphyn_synth"/>
</dbReference>
<protein>
    <recommendedName>
        <fullName evidence="7 9">Uroporphyrinogen-III synthase</fullName>
        <ecNumber evidence="3 9">4.2.1.75</ecNumber>
    </recommendedName>
</protein>
<evidence type="ECO:0000256" key="2">
    <source>
        <dbReference type="ARBA" id="ARBA00008133"/>
    </source>
</evidence>
<dbReference type="RefSeq" id="WP_028461274.1">
    <property type="nucleotide sequence ID" value="NZ_FSRO01000001.1"/>
</dbReference>
<sequence>MSAIKLLTGTNILVTRPVHQADCLADGIRAMGGNPILFPVLEITDITDIRPLQELINHLDAFDLAIFVSPNAINKAMPLILMNRALPPNLKIAVVGKSSADTLKEYGIHKVIMPTQRFDSEALLDEAELQQINNKRVVIFRGDDGRKLLGETLIKRGAILEYVTCYHRRKPFIDTGPLLTTWSQGKLNAVTITSSEGLHNLFDMIGEFGQQLLKRTPLFTAHARIAQVARDLGLDIVITTSAGDKGLLQGLLEYFQASKNQI</sequence>